<gene>
    <name evidence="2" type="ORF">NVI5450_0951</name>
</gene>
<dbReference type="InterPro" id="IPR000845">
    <property type="entry name" value="Nucleoside_phosphorylase_d"/>
</dbReference>
<dbReference type="InterPro" id="IPR035994">
    <property type="entry name" value="Nucleoside_phosphorylase_sf"/>
</dbReference>
<dbReference type="InterPro" id="IPR011006">
    <property type="entry name" value="CheY-like_superfamily"/>
</dbReference>
<dbReference type="GO" id="GO:0019284">
    <property type="term" value="P:L-methionine salvage from S-adenosylmethionine"/>
    <property type="evidence" value="ECO:0007669"/>
    <property type="project" value="TreeGrafter"/>
</dbReference>
<feature type="domain" description="Nucleoside phosphorylase" evidence="1">
    <location>
        <begin position="141"/>
        <end position="359"/>
    </location>
</feature>
<dbReference type="SUPFAM" id="SSF52172">
    <property type="entry name" value="CheY-like"/>
    <property type="match status" value="1"/>
</dbReference>
<dbReference type="Proteomes" id="UP000183794">
    <property type="component" value="Unassembled WGS sequence"/>
</dbReference>
<reference evidence="2 3" key="1">
    <citation type="submission" date="2016-11" db="EMBL/GenBank/DDBJ databases">
        <authorList>
            <person name="Jaros S."/>
            <person name="Januszkiewicz K."/>
            <person name="Wedrychowicz H."/>
        </authorList>
    </citation>
    <scope>NUCLEOTIDE SEQUENCE [LARGE SCALE GENOMIC DNA]</scope>
    <source>
        <strain evidence="2">NVI 5450</strain>
    </source>
</reference>
<dbReference type="EMBL" id="FPLD01000035">
    <property type="protein sequence ID" value="SGY89112.1"/>
    <property type="molecule type" value="Genomic_DNA"/>
</dbReference>
<dbReference type="GO" id="GO:0005829">
    <property type="term" value="C:cytosol"/>
    <property type="evidence" value="ECO:0007669"/>
    <property type="project" value="TreeGrafter"/>
</dbReference>
<dbReference type="PANTHER" id="PTHR46832">
    <property type="entry name" value="5'-METHYLTHIOADENOSINE/S-ADENOSYLHOMOCYSTEINE NUCLEOSIDASE"/>
    <property type="match status" value="1"/>
</dbReference>
<dbReference type="Gene3D" id="3.40.50.2300">
    <property type="match status" value="1"/>
</dbReference>
<dbReference type="RefSeq" id="WP_075518027.1">
    <property type="nucleotide sequence ID" value="NZ_FPLD01000035.1"/>
</dbReference>
<dbReference type="GO" id="GO:0009116">
    <property type="term" value="P:nucleoside metabolic process"/>
    <property type="evidence" value="ECO:0007669"/>
    <property type="project" value="InterPro"/>
</dbReference>
<evidence type="ECO:0000313" key="2">
    <source>
        <dbReference type="EMBL" id="SGY89112.1"/>
    </source>
</evidence>
<dbReference type="Pfam" id="PF01048">
    <property type="entry name" value="PNP_UDP_1"/>
    <property type="match status" value="1"/>
</dbReference>
<evidence type="ECO:0000259" key="1">
    <source>
        <dbReference type="Pfam" id="PF01048"/>
    </source>
</evidence>
<dbReference type="SUPFAM" id="SSF53167">
    <property type="entry name" value="Purine and uridine phosphorylases"/>
    <property type="match status" value="1"/>
</dbReference>
<dbReference type="GO" id="GO:0008930">
    <property type="term" value="F:methylthioadenosine nucleosidase activity"/>
    <property type="evidence" value="ECO:0007669"/>
    <property type="project" value="TreeGrafter"/>
</dbReference>
<sequence>MNILILEDNQDKRDALVKVVAELEMEIEYRVCKTFHEFVKEINRNKYDLVVADLMVPLFRDSTDEQDISDRLIEDIRDLQCKNFRTPVIAVTKFDKLAESNFCGLNMYDITVITYDEAVGTWKDPFLRKIESCIPEKSYEFVIVCALDKEADAYLEAGYNVSNSFTLHGVACRTISINSIKGLIVTPTRMGLVNAAILSARSIDLFKPKLICMSGICAGIEGKANIYDVIIPEICHQHDSGKWTAEGFIPELYSVQLHHNTMLKISNIIKGRDFIDTLKDKIIPSRNEYPIGNDLFDFNVYLASTSSGSAVVADDETLGNIKTQHRKMTAFEMESYALYESARQSLESPIFFSAKAVVDNGDSQKGDEYHRIAALISAKTVHEIIKRGIIDS</sequence>
<accession>A0A1L0AMW3</accession>
<dbReference type="OrthoDB" id="2988699at2"/>
<protein>
    <submittedName>
        <fullName evidence="2">Putative nucleoside phosphorylase family</fullName>
    </submittedName>
</protein>
<dbReference type="AlphaFoldDB" id="A0A1L0AMW3"/>
<dbReference type="Gene3D" id="3.40.50.1580">
    <property type="entry name" value="Nucleoside phosphorylase domain"/>
    <property type="match status" value="1"/>
</dbReference>
<proteinExistence type="predicted"/>
<dbReference type="PANTHER" id="PTHR46832:SF1">
    <property type="entry name" value="5'-METHYLTHIOADENOSINE_S-ADENOSYLHOMOCYSTEINE NUCLEOSIDASE"/>
    <property type="match status" value="1"/>
</dbReference>
<name>A0A1L0AMW3_9GAMM</name>
<evidence type="ECO:0000313" key="3">
    <source>
        <dbReference type="Proteomes" id="UP000183794"/>
    </source>
</evidence>
<organism evidence="2 3">
    <name type="scientific">Moritella viscosa</name>
    <dbReference type="NCBI Taxonomy" id="80854"/>
    <lineage>
        <taxon>Bacteria</taxon>
        <taxon>Pseudomonadati</taxon>
        <taxon>Pseudomonadota</taxon>
        <taxon>Gammaproteobacteria</taxon>
        <taxon>Alteromonadales</taxon>
        <taxon>Moritellaceae</taxon>
        <taxon>Moritella</taxon>
    </lineage>
</organism>
<dbReference type="GO" id="GO:0008782">
    <property type="term" value="F:adenosylhomocysteine nucleosidase activity"/>
    <property type="evidence" value="ECO:0007669"/>
    <property type="project" value="TreeGrafter"/>
</dbReference>